<feature type="compositionally biased region" description="Low complexity" evidence="1">
    <location>
        <begin position="131"/>
        <end position="144"/>
    </location>
</feature>
<sequence length="870" mass="95605">MDSHVEVLRHTLRNSVQDGPPWVAEIIARSSKLSSKLPSSLREWVSHVLSLDCNLGRPNYEPILAVIVESVLLALDSHVILRQNVSLALSQSILRSPFAPLSSSAPLTLIALMDIGTSAVEYDPPSRSSPAGEGSKSEVSASSSHCDIVTRGSDDIDGSDDARSTDMSPEENDLLDLEVMTWGGHGYGVPWLLVGDEGTVLDLLPSALYQKRAIQLSFPGIAIVLCRNRPVARLVLGWLDEDKGLDSYGGLPSAHVAFDDASANGETLGTFNLGEPTDLLRLANVLDGVLRSSKEHPRVALPDHAMLRWRTVPAEQEYEAARSPTHDMIVRWLSLLPDTVTTRETLLPPVESDLQSGNPSERSQSRSSTLSLAISGRPLELNHYIATRVQKEPSRGLADTWLFDRNIHLNTIPPLSQFLSAPILGYYSATFQGSRIWQVPTKGHVGNPVLPMSGATVPPNLLDPLARTLDQQVRILPRITSLAASYANTMWQAVPSSCRIYYAAIFQTLFTESGFILQFDSSVALSRSELWHDVRRKGFDAAVESAREILGEYKNRLNESFDALTDKTTSHPLFGIAWAGIMGADSDSPLIYQSEDTIRARTRLSPHLGHCDALVTLDIPGFYPDDLRAKARDHSFVTSKHYDVGASSPRKWTPGETFRCRQKRDGGVKERFDIIGCTINMPAGEHDASLGTRNFDQGVEAGFPRFDPGNRDGATTLTLPLLAVTHGVDSDEFDPTDGHRLRMVVASAVKFLASMGIFGIQMYGLYTEATTCAVIVAWMTAEAPNEVQMYDRNCITYDIATSEGMAGLAQFLLWLRLCHAGNIHSRMNDETRRVFFGNLRNDDPSVLWTAASQSAMERELERLDGTLCDD</sequence>
<evidence type="ECO:0000313" key="3">
    <source>
        <dbReference type="Proteomes" id="UP000077266"/>
    </source>
</evidence>
<feature type="region of interest" description="Disordered" evidence="1">
    <location>
        <begin position="349"/>
        <end position="369"/>
    </location>
</feature>
<accession>A0A165P498</accession>
<keyword evidence="3" id="KW-1185">Reference proteome</keyword>
<dbReference type="Proteomes" id="UP000077266">
    <property type="component" value="Unassembled WGS sequence"/>
</dbReference>
<dbReference type="AlphaFoldDB" id="A0A165P498"/>
<feature type="compositionally biased region" description="Low complexity" evidence="1">
    <location>
        <begin position="356"/>
        <end position="369"/>
    </location>
</feature>
<dbReference type="OrthoDB" id="2758154at2759"/>
<dbReference type="InParanoid" id="A0A165P498"/>
<dbReference type="EMBL" id="KV425892">
    <property type="protein sequence ID" value="KZW01624.1"/>
    <property type="molecule type" value="Genomic_DNA"/>
</dbReference>
<gene>
    <name evidence="2" type="ORF">EXIGLDRAFT_744969</name>
</gene>
<evidence type="ECO:0000256" key="1">
    <source>
        <dbReference type="SAM" id="MobiDB-lite"/>
    </source>
</evidence>
<proteinExistence type="predicted"/>
<evidence type="ECO:0000313" key="2">
    <source>
        <dbReference type="EMBL" id="KZW01624.1"/>
    </source>
</evidence>
<organism evidence="2 3">
    <name type="scientific">Exidia glandulosa HHB12029</name>
    <dbReference type="NCBI Taxonomy" id="1314781"/>
    <lineage>
        <taxon>Eukaryota</taxon>
        <taxon>Fungi</taxon>
        <taxon>Dikarya</taxon>
        <taxon>Basidiomycota</taxon>
        <taxon>Agaricomycotina</taxon>
        <taxon>Agaricomycetes</taxon>
        <taxon>Auriculariales</taxon>
        <taxon>Exidiaceae</taxon>
        <taxon>Exidia</taxon>
    </lineage>
</organism>
<feature type="region of interest" description="Disordered" evidence="1">
    <location>
        <begin position="122"/>
        <end position="170"/>
    </location>
</feature>
<protein>
    <submittedName>
        <fullName evidence="2">Uncharacterized protein</fullName>
    </submittedName>
</protein>
<name>A0A165P498_EXIGL</name>
<reference evidence="2 3" key="1">
    <citation type="journal article" date="2016" name="Mol. Biol. Evol.">
        <title>Comparative Genomics of Early-Diverging Mushroom-Forming Fungi Provides Insights into the Origins of Lignocellulose Decay Capabilities.</title>
        <authorList>
            <person name="Nagy L.G."/>
            <person name="Riley R."/>
            <person name="Tritt A."/>
            <person name="Adam C."/>
            <person name="Daum C."/>
            <person name="Floudas D."/>
            <person name="Sun H."/>
            <person name="Yadav J.S."/>
            <person name="Pangilinan J."/>
            <person name="Larsson K.H."/>
            <person name="Matsuura K."/>
            <person name="Barry K."/>
            <person name="Labutti K."/>
            <person name="Kuo R."/>
            <person name="Ohm R.A."/>
            <person name="Bhattacharya S.S."/>
            <person name="Shirouzu T."/>
            <person name="Yoshinaga Y."/>
            <person name="Martin F.M."/>
            <person name="Grigoriev I.V."/>
            <person name="Hibbett D.S."/>
        </authorList>
    </citation>
    <scope>NUCLEOTIDE SEQUENCE [LARGE SCALE GENOMIC DNA]</scope>
    <source>
        <strain evidence="2 3">HHB12029</strain>
    </source>
</reference>